<dbReference type="PRINTS" id="PR00364">
    <property type="entry name" value="DISEASERSIST"/>
</dbReference>
<sequence length="811" mass="92758">MASVVVGALVNKIVDISADLALKGVTRLLWLKEDIHGLQREMRYIQAFLHDVERKQDILDTYVPRIESHIPRFLLKIKFSKEIEKIKRRLQAIKDDKEFYEIDTSSAVDTINVDPRIRALHVDEPIVLGFDDDIRKLKVKMLSKEQQLGCVAIVGMPGIGKTTLAKKLFKGVKNKFDYFASVSVSQKPNKNDILLGLAKKLGLEKDEQEENVAANIHSFLKERRYVLLLDDIWHTDAWDWLKVSIPIDSKNGSRIIVTSRYTDVGRYIGTERSLHELQPFDFKTSWTLFSKLIIPTSESTSRGFDSVKIEEIGKRIVEKCGGVALAIVVTVGLLREREQNEFEWNMVLKSIGHDCHDKCSQILALSYNDLPASLMPCFLYMGLFPEDHVIRASDLIRMWMAEKFIQVHDGMEPEEVGEDYLRKLVARNLIQVVSIKYDGRVNRVSIHDLLHSFCVNMAKESNFFHTTVDVDFPNTSSTTRIRRLGIHYAASIGTNVTLGQKHKIRTLMYFNGGDKDVISKKHLSKRFLRVLIIEPASYYSDVQLRHLINLSYLRVRVSSLHGIAHKLKKLQTLDLRESWHGSVPIDIWEMTQLRHLLLNEGSPPAVQPSSPVKVAPNLQTLVGMWAPCLELEKLNNVKKLGLRRVNKETLKLLNESGSILEKLETLYLTKKDYLSIHHSEENETLDLNLLQYNHVKKLVINHWDCLRVNFPPNLIKLKIRDCSWDEDPMPVLKKLPSLKVLIIGDAVFGEVADLSGPDSFPQLQVLNLYSLDGKLKLGEERGMPKLREVSIKNCPGITTIPDWLRQLQKTD</sequence>
<dbReference type="Proteomes" id="UP000826271">
    <property type="component" value="Unassembled WGS sequence"/>
</dbReference>
<dbReference type="GO" id="GO:0098542">
    <property type="term" value="P:defense response to other organism"/>
    <property type="evidence" value="ECO:0007669"/>
    <property type="project" value="TreeGrafter"/>
</dbReference>
<dbReference type="Pfam" id="PF00931">
    <property type="entry name" value="NB-ARC"/>
    <property type="match status" value="1"/>
</dbReference>
<dbReference type="GO" id="GO:0005524">
    <property type="term" value="F:ATP binding"/>
    <property type="evidence" value="ECO:0007669"/>
    <property type="project" value="UniProtKB-KW"/>
</dbReference>
<keyword evidence="10" id="KW-1185">Reference proteome</keyword>
<evidence type="ECO:0000259" key="8">
    <source>
        <dbReference type="SMART" id="SM00382"/>
    </source>
</evidence>
<dbReference type="GO" id="GO:0043531">
    <property type="term" value="F:ADP binding"/>
    <property type="evidence" value="ECO:0007669"/>
    <property type="project" value="InterPro"/>
</dbReference>
<evidence type="ECO:0000256" key="7">
    <source>
        <dbReference type="SAM" id="Coils"/>
    </source>
</evidence>
<dbReference type="GO" id="GO:0051607">
    <property type="term" value="P:defense response to virus"/>
    <property type="evidence" value="ECO:0007669"/>
    <property type="project" value="UniProtKB-ARBA"/>
</dbReference>
<dbReference type="PANTHER" id="PTHR23155:SF1238">
    <property type="entry name" value="TOMV SUSCEPTIBLE PROTEIN TM-2"/>
    <property type="match status" value="1"/>
</dbReference>
<feature type="coiled-coil region" evidence="7">
    <location>
        <begin position="76"/>
        <end position="103"/>
    </location>
</feature>
<dbReference type="PANTHER" id="PTHR23155">
    <property type="entry name" value="DISEASE RESISTANCE PROTEIN RP"/>
    <property type="match status" value="1"/>
</dbReference>
<keyword evidence="3" id="KW-0677">Repeat</keyword>
<dbReference type="InterPro" id="IPR044974">
    <property type="entry name" value="Disease_R_plants"/>
</dbReference>
<keyword evidence="2" id="KW-0433">Leucine-rich repeat</keyword>
<organism evidence="9 10">
    <name type="scientific">Buddleja alternifolia</name>
    <dbReference type="NCBI Taxonomy" id="168488"/>
    <lineage>
        <taxon>Eukaryota</taxon>
        <taxon>Viridiplantae</taxon>
        <taxon>Streptophyta</taxon>
        <taxon>Embryophyta</taxon>
        <taxon>Tracheophyta</taxon>
        <taxon>Spermatophyta</taxon>
        <taxon>Magnoliopsida</taxon>
        <taxon>eudicotyledons</taxon>
        <taxon>Gunneridae</taxon>
        <taxon>Pentapetalae</taxon>
        <taxon>asterids</taxon>
        <taxon>lamiids</taxon>
        <taxon>Lamiales</taxon>
        <taxon>Scrophulariaceae</taxon>
        <taxon>Buddlejeae</taxon>
        <taxon>Buddleja</taxon>
    </lineage>
</organism>
<dbReference type="FunFam" id="1.10.10.10:FF:000322">
    <property type="entry name" value="Probable disease resistance protein At1g63360"/>
    <property type="match status" value="1"/>
</dbReference>
<name>A0AAV6YA27_9LAMI</name>
<dbReference type="AlphaFoldDB" id="A0AAV6YA27"/>
<dbReference type="Gene3D" id="1.10.8.430">
    <property type="entry name" value="Helical domain of apoptotic protease-activating factors"/>
    <property type="match status" value="1"/>
</dbReference>
<dbReference type="InterPro" id="IPR027417">
    <property type="entry name" value="P-loop_NTPase"/>
</dbReference>
<dbReference type="Pfam" id="PF23598">
    <property type="entry name" value="LRR_14"/>
    <property type="match status" value="1"/>
</dbReference>
<protein>
    <recommendedName>
        <fullName evidence="8">AAA+ ATPase domain-containing protein</fullName>
    </recommendedName>
</protein>
<evidence type="ECO:0000313" key="10">
    <source>
        <dbReference type="Proteomes" id="UP000826271"/>
    </source>
</evidence>
<dbReference type="FunFam" id="3.40.50.300:FF:001091">
    <property type="entry name" value="Probable disease resistance protein At1g61300"/>
    <property type="match status" value="1"/>
</dbReference>
<dbReference type="InterPro" id="IPR042197">
    <property type="entry name" value="Apaf_helical"/>
</dbReference>
<dbReference type="SUPFAM" id="SSF52058">
    <property type="entry name" value="L domain-like"/>
    <property type="match status" value="1"/>
</dbReference>
<dbReference type="InterPro" id="IPR058922">
    <property type="entry name" value="WHD_DRP"/>
</dbReference>
<evidence type="ECO:0000256" key="1">
    <source>
        <dbReference type="ARBA" id="ARBA00008894"/>
    </source>
</evidence>
<gene>
    <name evidence="9" type="ORF">BUALT_Bualt01G0219400</name>
</gene>
<dbReference type="SUPFAM" id="SSF52540">
    <property type="entry name" value="P-loop containing nucleoside triphosphate hydrolases"/>
    <property type="match status" value="1"/>
</dbReference>
<keyword evidence="4" id="KW-0547">Nucleotide-binding</keyword>
<evidence type="ECO:0000256" key="2">
    <source>
        <dbReference type="ARBA" id="ARBA00022614"/>
    </source>
</evidence>
<dbReference type="EMBL" id="WHWC01000001">
    <property type="protein sequence ID" value="KAG8391749.1"/>
    <property type="molecule type" value="Genomic_DNA"/>
</dbReference>
<evidence type="ECO:0000256" key="6">
    <source>
        <dbReference type="ARBA" id="ARBA00022840"/>
    </source>
</evidence>
<dbReference type="Gene3D" id="3.80.10.10">
    <property type="entry name" value="Ribonuclease Inhibitor"/>
    <property type="match status" value="1"/>
</dbReference>
<accession>A0AAV6YA27</accession>
<proteinExistence type="inferred from homology"/>
<evidence type="ECO:0000256" key="4">
    <source>
        <dbReference type="ARBA" id="ARBA00022741"/>
    </source>
</evidence>
<dbReference type="InterPro" id="IPR055414">
    <property type="entry name" value="LRR_R13L4/SHOC2-like"/>
</dbReference>
<dbReference type="Pfam" id="PF23559">
    <property type="entry name" value="WHD_DRP"/>
    <property type="match status" value="1"/>
</dbReference>
<dbReference type="Gene3D" id="3.40.50.300">
    <property type="entry name" value="P-loop containing nucleotide triphosphate hydrolases"/>
    <property type="match status" value="1"/>
</dbReference>
<keyword evidence="5" id="KW-0611">Plant defense</keyword>
<comment type="caution">
    <text evidence="9">The sequence shown here is derived from an EMBL/GenBank/DDBJ whole genome shotgun (WGS) entry which is preliminary data.</text>
</comment>
<reference evidence="9" key="1">
    <citation type="submission" date="2019-10" db="EMBL/GenBank/DDBJ databases">
        <authorList>
            <person name="Zhang R."/>
            <person name="Pan Y."/>
            <person name="Wang J."/>
            <person name="Ma R."/>
            <person name="Yu S."/>
        </authorList>
    </citation>
    <scope>NUCLEOTIDE SEQUENCE</scope>
    <source>
        <strain evidence="9">LA-IB0</strain>
        <tissue evidence="9">Leaf</tissue>
    </source>
</reference>
<evidence type="ECO:0000313" key="9">
    <source>
        <dbReference type="EMBL" id="KAG8391749.1"/>
    </source>
</evidence>
<feature type="domain" description="AAA+ ATPase" evidence="8">
    <location>
        <begin position="147"/>
        <end position="280"/>
    </location>
</feature>
<dbReference type="InterPro" id="IPR003593">
    <property type="entry name" value="AAA+_ATPase"/>
</dbReference>
<keyword evidence="7" id="KW-0175">Coiled coil</keyword>
<keyword evidence="6" id="KW-0067">ATP-binding</keyword>
<dbReference type="InterPro" id="IPR032675">
    <property type="entry name" value="LRR_dom_sf"/>
</dbReference>
<comment type="similarity">
    <text evidence="1">Belongs to the disease resistance NB-LRR family.</text>
</comment>
<dbReference type="SMART" id="SM00382">
    <property type="entry name" value="AAA"/>
    <property type="match status" value="1"/>
</dbReference>
<dbReference type="Gene3D" id="1.10.10.10">
    <property type="entry name" value="Winged helix-like DNA-binding domain superfamily/Winged helix DNA-binding domain"/>
    <property type="match status" value="1"/>
</dbReference>
<dbReference type="InterPro" id="IPR002182">
    <property type="entry name" value="NB-ARC"/>
</dbReference>
<dbReference type="InterPro" id="IPR036388">
    <property type="entry name" value="WH-like_DNA-bd_sf"/>
</dbReference>
<evidence type="ECO:0000256" key="3">
    <source>
        <dbReference type="ARBA" id="ARBA00022737"/>
    </source>
</evidence>
<evidence type="ECO:0000256" key="5">
    <source>
        <dbReference type="ARBA" id="ARBA00022821"/>
    </source>
</evidence>